<feature type="region of interest" description="Disordered" evidence="1">
    <location>
        <begin position="160"/>
        <end position="194"/>
    </location>
</feature>
<dbReference type="OrthoDB" id="3794732at2759"/>
<keyword evidence="3" id="KW-1185">Reference proteome</keyword>
<protein>
    <recommendedName>
        <fullName evidence="4">BTB domain-containing protein</fullName>
    </recommendedName>
</protein>
<accession>A0A6A5TDB6</accession>
<evidence type="ECO:0000313" key="2">
    <source>
        <dbReference type="EMBL" id="KAF1950250.1"/>
    </source>
</evidence>
<evidence type="ECO:0000256" key="1">
    <source>
        <dbReference type="SAM" id="MobiDB-lite"/>
    </source>
</evidence>
<organism evidence="2 3">
    <name type="scientific">Byssothecium circinans</name>
    <dbReference type="NCBI Taxonomy" id="147558"/>
    <lineage>
        <taxon>Eukaryota</taxon>
        <taxon>Fungi</taxon>
        <taxon>Dikarya</taxon>
        <taxon>Ascomycota</taxon>
        <taxon>Pezizomycotina</taxon>
        <taxon>Dothideomycetes</taxon>
        <taxon>Pleosporomycetidae</taxon>
        <taxon>Pleosporales</taxon>
        <taxon>Massarineae</taxon>
        <taxon>Massarinaceae</taxon>
        <taxon>Byssothecium</taxon>
    </lineage>
</organism>
<reference evidence="2" key="1">
    <citation type="journal article" date="2020" name="Stud. Mycol.">
        <title>101 Dothideomycetes genomes: a test case for predicting lifestyles and emergence of pathogens.</title>
        <authorList>
            <person name="Haridas S."/>
            <person name="Albert R."/>
            <person name="Binder M."/>
            <person name="Bloem J."/>
            <person name="Labutti K."/>
            <person name="Salamov A."/>
            <person name="Andreopoulos B."/>
            <person name="Baker S."/>
            <person name="Barry K."/>
            <person name="Bills G."/>
            <person name="Bluhm B."/>
            <person name="Cannon C."/>
            <person name="Castanera R."/>
            <person name="Culley D."/>
            <person name="Daum C."/>
            <person name="Ezra D."/>
            <person name="Gonzalez J."/>
            <person name="Henrissat B."/>
            <person name="Kuo A."/>
            <person name="Liang C."/>
            <person name="Lipzen A."/>
            <person name="Lutzoni F."/>
            <person name="Magnuson J."/>
            <person name="Mondo S."/>
            <person name="Nolan M."/>
            <person name="Ohm R."/>
            <person name="Pangilinan J."/>
            <person name="Park H.-J."/>
            <person name="Ramirez L."/>
            <person name="Alfaro M."/>
            <person name="Sun H."/>
            <person name="Tritt A."/>
            <person name="Yoshinaga Y."/>
            <person name="Zwiers L.-H."/>
            <person name="Turgeon B."/>
            <person name="Goodwin S."/>
            <person name="Spatafora J."/>
            <person name="Crous P."/>
            <person name="Grigoriev I."/>
        </authorList>
    </citation>
    <scope>NUCLEOTIDE SEQUENCE</scope>
    <source>
        <strain evidence="2">CBS 675.92</strain>
    </source>
</reference>
<proteinExistence type="predicted"/>
<dbReference type="Proteomes" id="UP000800035">
    <property type="component" value="Unassembled WGS sequence"/>
</dbReference>
<name>A0A6A5TDB6_9PLEO</name>
<dbReference type="AlphaFoldDB" id="A0A6A5TDB6"/>
<gene>
    <name evidence="2" type="ORF">CC80DRAFT_496899</name>
</gene>
<evidence type="ECO:0000313" key="3">
    <source>
        <dbReference type="Proteomes" id="UP000800035"/>
    </source>
</evidence>
<dbReference type="EMBL" id="ML977027">
    <property type="protein sequence ID" value="KAF1950250.1"/>
    <property type="molecule type" value="Genomic_DNA"/>
</dbReference>
<sequence length="194" mass="21571">MGGGTIPHRDLFATYLNYVYTSTLATSELSKDQISKLNQTQFTQHIGKEYLSLAVLYVLGERLQDTKFKNLIVDTIVGLASMISPAKTWIAPDRAMITIIYEGTPESSQARRLIADLSTGYTLDSMKSFLGFRLEDYPRHFLRDLVIAVRKEASIKINPAKRDGPSAYYETTKDAQDATPLLNCGPSNGVPEKS</sequence>
<evidence type="ECO:0008006" key="4">
    <source>
        <dbReference type="Google" id="ProtNLM"/>
    </source>
</evidence>